<gene>
    <name evidence="7" type="ORF">QQ91_0015155</name>
</gene>
<dbReference type="PANTHER" id="PTHR37422:SF22">
    <property type="entry name" value="SLR1515 PROTEIN"/>
    <property type="match status" value="1"/>
</dbReference>
<feature type="domain" description="O-antigen ligase-related" evidence="6">
    <location>
        <begin position="232"/>
        <end position="382"/>
    </location>
</feature>
<organism evidence="7 8">
    <name type="scientific">Lyngbya confervoides BDU141951</name>
    <dbReference type="NCBI Taxonomy" id="1574623"/>
    <lineage>
        <taxon>Bacteria</taxon>
        <taxon>Bacillati</taxon>
        <taxon>Cyanobacteriota</taxon>
        <taxon>Cyanophyceae</taxon>
        <taxon>Oscillatoriophycideae</taxon>
        <taxon>Oscillatoriales</taxon>
        <taxon>Microcoleaceae</taxon>
        <taxon>Lyngbya</taxon>
    </lineage>
</organism>
<evidence type="ECO:0000259" key="6">
    <source>
        <dbReference type="Pfam" id="PF04932"/>
    </source>
</evidence>
<dbReference type="Proteomes" id="UP000031561">
    <property type="component" value="Unassembled WGS sequence"/>
</dbReference>
<feature type="transmembrane region" description="Helical" evidence="5">
    <location>
        <begin position="279"/>
        <end position="300"/>
    </location>
</feature>
<protein>
    <submittedName>
        <fullName evidence="7">IctB family putative bicarbonate transporter</fullName>
    </submittedName>
</protein>
<feature type="transmembrane region" description="Helical" evidence="5">
    <location>
        <begin position="117"/>
        <end position="136"/>
    </location>
</feature>
<proteinExistence type="predicted"/>
<dbReference type="InterPro" id="IPR051533">
    <property type="entry name" value="WaaL-like"/>
</dbReference>
<dbReference type="AlphaFoldDB" id="A0ABD4T6S7"/>
<evidence type="ECO:0000256" key="2">
    <source>
        <dbReference type="ARBA" id="ARBA00022692"/>
    </source>
</evidence>
<comment type="caution">
    <text evidence="7">The sequence shown here is derived from an EMBL/GenBank/DDBJ whole genome shotgun (WGS) entry which is preliminary data.</text>
</comment>
<feature type="transmembrane region" description="Helical" evidence="5">
    <location>
        <begin position="407"/>
        <end position="425"/>
    </location>
</feature>
<feature type="transmembrane region" description="Helical" evidence="5">
    <location>
        <begin position="201"/>
        <end position="219"/>
    </location>
</feature>
<evidence type="ECO:0000256" key="4">
    <source>
        <dbReference type="ARBA" id="ARBA00023136"/>
    </source>
</evidence>
<feature type="transmembrane region" description="Helical" evidence="5">
    <location>
        <begin position="148"/>
        <end position="165"/>
    </location>
</feature>
<evidence type="ECO:0000256" key="1">
    <source>
        <dbReference type="ARBA" id="ARBA00004141"/>
    </source>
</evidence>
<feature type="transmembrane region" description="Helical" evidence="5">
    <location>
        <begin position="431"/>
        <end position="449"/>
    </location>
</feature>
<dbReference type="EMBL" id="JTHE03000088">
    <property type="protein sequence ID" value="MCM1984161.1"/>
    <property type="molecule type" value="Genomic_DNA"/>
</dbReference>
<accession>A0ABD4T6S7</accession>
<feature type="transmembrane region" description="Helical" evidence="5">
    <location>
        <begin position="365"/>
        <end position="386"/>
    </location>
</feature>
<dbReference type="Pfam" id="PF04932">
    <property type="entry name" value="Wzy_C"/>
    <property type="match status" value="1"/>
</dbReference>
<evidence type="ECO:0000313" key="7">
    <source>
        <dbReference type="EMBL" id="MCM1984161.1"/>
    </source>
</evidence>
<reference evidence="7 8" key="1">
    <citation type="journal article" date="2015" name="Genome Announc.">
        <title>Draft Genome Sequence of Filamentous Marine Cyanobacterium Lyngbya confervoides Strain BDU141951.</title>
        <authorList>
            <person name="Chandrababunaidu M.M."/>
            <person name="Sen D."/>
            <person name="Tripathy S."/>
        </authorList>
    </citation>
    <scope>NUCLEOTIDE SEQUENCE [LARGE SCALE GENOMIC DNA]</scope>
    <source>
        <strain evidence="7 8">BDU141951</strain>
    </source>
</reference>
<dbReference type="GO" id="GO:0016020">
    <property type="term" value="C:membrane"/>
    <property type="evidence" value="ECO:0007669"/>
    <property type="project" value="UniProtKB-SubCell"/>
</dbReference>
<keyword evidence="4 5" id="KW-0472">Membrane</keyword>
<dbReference type="InterPro" id="IPR006007">
    <property type="entry name" value="Inorganic_carbon_transpt"/>
</dbReference>
<keyword evidence="8" id="KW-1185">Reference proteome</keyword>
<feature type="transmembrane region" description="Helical" evidence="5">
    <location>
        <begin position="248"/>
        <end position="267"/>
    </location>
</feature>
<keyword evidence="3 5" id="KW-1133">Transmembrane helix</keyword>
<name>A0ABD4T6S7_9CYAN</name>
<dbReference type="NCBIfam" id="TIGR00947">
    <property type="entry name" value="2A73"/>
    <property type="match status" value="1"/>
</dbReference>
<evidence type="ECO:0000256" key="3">
    <source>
        <dbReference type="ARBA" id="ARBA00022989"/>
    </source>
</evidence>
<comment type="subcellular location">
    <subcellularLocation>
        <location evidence="1">Membrane</location>
        <topology evidence="1">Multi-pass membrane protein</topology>
    </subcellularLocation>
</comment>
<keyword evidence="2 5" id="KW-0812">Transmembrane</keyword>
<feature type="transmembrane region" description="Helical" evidence="5">
    <location>
        <begin position="47"/>
        <end position="80"/>
    </location>
</feature>
<evidence type="ECO:0000313" key="8">
    <source>
        <dbReference type="Proteomes" id="UP000031561"/>
    </source>
</evidence>
<feature type="transmembrane region" description="Helical" evidence="5">
    <location>
        <begin position="226"/>
        <end position="242"/>
    </location>
</feature>
<evidence type="ECO:0000256" key="5">
    <source>
        <dbReference type="SAM" id="Phobius"/>
    </source>
</evidence>
<feature type="transmembrane region" description="Helical" evidence="5">
    <location>
        <begin position="92"/>
        <end position="111"/>
    </location>
</feature>
<dbReference type="InterPro" id="IPR007016">
    <property type="entry name" value="O-antigen_ligase-rel_domated"/>
</dbReference>
<dbReference type="PANTHER" id="PTHR37422">
    <property type="entry name" value="TEICHURONIC ACID BIOSYNTHESIS PROTEIN TUAE"/>
    <property type="match status" value="1"/>
</dbReference>
<dbReference type="RefSeq" id="WP_166275822.1">
    <property type="nucleotide sequence ID" value="NZ_JTHE03000088.1"/>
</dbReference>
<sequence>MNLWQSITLAQFPAQTWAKHSFLLRGIGLLNAWRSQSLLVPWLEPMALLVVSAMFIVAPLVSNTYTGLLALGCGALWLVLTLADDRPMGQRFIPAHLLLMAYWFVACLATAQSPVKGAAAVGLVKLTLYLLAFLLMERLMRFPQWRSVLTTVYLLTALFVTVYGIRQYLFGAEALATWVDPTSPTADQTRVYSYLGNPNLLAGYLLPTIPLGLAVLVRWRGWLPKLLAATMTALNLICLYGTGSRGGWIGAALAVFVMGILILYWYLPLLPPLWRVSVFPMFIGTLVTMIVLGLLFSSAFRDRALSVFAGREDSSNNFRINVWNSVGEMIRDRPWLGIGPGNSAFNRIYPLYQRPNYSALGAYSVYLELMVEVGLIGFSLFFWFLLTLVSRALTRLHQIREQQDSSVFLLVGALAAMAGMLVHGFVDTVWYRPEVATVWWLLVAVVFSYGTQGSQQAAQVPNSGGLQDVSEAS</sequence>